<accession>A0A8I2YI32</accession>
<comment type="subcellular location">
    <subcellularLocation>
        <location evidence="1">Secreted</location>
    </subcellularLocation>
</comment>
<organism evidence="7 8">
    <name type="scientific">Boletus reticuloceps</name>
    <dbReference type="NCBI Taxonomy" id="495285"/>
    <lineage>
        <taxon>Eukaryota</taxon>
        <taxon>Fungi</taxon>
        <taxon>Dikarya</taxon>
        <taxon>Basidiomycota</taxon>
        <taxon>Agaricomycotina</taxon>
        <taxon>Agaricomycetes</taxon>
        <taxon>Agaricomycetidae</taxon>
        <taxon>Boletales</taxon>
        <taxon>Boletineae</taxon>
        <taxon>Boletaceae</taxon>
        <taxon>Boletoideae</taxon>
        <taxon>Boletus</taxon>
    </lineage>
</organism>
<keyword evidence="2" id="KW-0964">Secreted</keyword>
<reference evidence="7" key="1">
    <citation type="submission" date="2021-03" db="EMBL/GenBank/DDBJ databases">
        <title>Evolutionary innovations through gain and loss of genes in the ectomycorrhizal Boletales.</title>
        <authorList>
            <person name="Wu G."/>
            <person name="Miyauchi S."/>
            <person name="Morin E."/>
            <person name="Yang Z.-L."/>
            <person name="Xu J."/>
            <person name="Martin F.M."/>
        </authorList>
    </citation>
    <scope>NUCLEOTIDE SEQUENCE</scope>
    <source>
        <strain evidence="7">BR01</strain>
    </source>
</reference>
<evidence type="ECO:0000256" key="1">
    <source>
        <dbReference type="ARBA" id="ARBA00004613"/>
    </source>
</evidence>
<comment type="caution">
    <text evidence="7">The sequence shown here is derived from an EMBL/GenBank/DDBJ whole genome shotgun (WGS) entry which is preliminary data.</text>
</comment>
<sequence>MFINTKFLLATVSCAFIAQAQSYPAPGNCITICVTSAAANNGCGHNNLPCVCTSSAFQNAALACLQQNCTLDEVASAKQLRDQNCASCESCSSLSAFSSLTSIAVDNADSV</sequence>
<dbReference type="AlphaFoldDB" id="A0A8I2YI32"/>
<dbReference type="PROSITE" id="PS52012">
    <property type="entry name" value="CFEM"/>
    <property type="match status" value="1"/>
</dbReference>
<evidence type="ECO:0000313" key="8">
    <source>
        <dbReference type="Proteomes" id="UP000683000"/>
    </source>
</evidence>
<keyword evidence="3 5" id="KW-0732">Signal</keyword>
<name>A0A8I2YI32_9AGAM</name>
<dbReference type="EMBL" id="JAGFBS010000029">
    <property type="protein sequence ID" value="KAG6372152.1"/>
    <property type="molecule type" value="Genomic_DNA"/>
</dbReference>
<evidence type="ECO:0000259" key="6">
    <source>
        <dbReference type="PROSITE" id="PS52012"/>
    </source>
</evidence>
<proteinExistence type="predicted"/>
<feature type="chain" id="PRO_5034293490" description="CFEM domain-containing protein" evidence="5">
    <location>
        <begin position="23"/>
        <end position="111"/>
    </location>
</feature>
<keyword evidence="8" id="KW-1185">Reference proteome</keyword>
<keyword evidence="4" id="KW-1015">Disulfide bond</keyword>
<protein>
    <recommendedName>
        <fullName evidence="6">CFEM domain-containing protein</fullName>
    </recommendedName>
</protein>
<dbReference type="InterPro" id="IPR008427">
    <property type="entry name" value="Extracellular_membr_CFEM_dom"/>
</dbReference>
<evidence type="ECO:0000256" key="5">
    <source>
        <dbReference type="SAM" id="SignalP"/>
    </source>
</evidence>
<evidence type="ECO:0000256" key="3">
    <source>
        <dbReference type="ARBA" id="ARBA00022729"/>
    </source>
</evidence>
<dbReference type="Pfam" id="PF05730">
    <property type="entry name" value="CFEM"/>
    <property type="match status" value="1"/>
</dbReference>
<evidence type="ECO:0000256" key="4">
    <source>
        <dbReference type="ARBA" id="ARBA00023157"/>
    </source>
</evidence>
<dbReference type="GO" id="GO:0005576">
    <property type="term" value="C:extracellular region"/>
    <property type="evidence" value="ECO:0007669"/>
    <property type="project" value="UniProtKB-SubCell"/>
</dbReference>
<evidence type="ECO:0000256" key="2">
    <source>
        <dbReference type="ARBA" id="ARBA00022525"/>
    </source>
</evidence>
<dbReference type="OrthoDB" id="4505683at2759"/>
<gene>
    <name evidence="7" type="ORF">JVT61DRAFT_7942</name>
</gene>
<feature type="domain" description="CFEM" evidence="6">
    <location>
        <begin position="1"/>
        <end position="111"/>
    </location>
</feature>
<feature type="signal peptide" evidence="5">
    <location>
        <begin position="1"/>
        <end position="22"/>
    </location>
</feature>
<dbReference type="Proteomes" id="UP000683000">
    <property type="component" value="Unassembled WGS sequence"/>
</dbReference>
<evidence type="ECO:0000313" key="7">
    <source>
        <dbReference type="EMBL" id="KAG6372152.1"/>
    </source>
</evidence>